<evidence type="ECO:0000313" key="1">
    <source>
        <dbReference type="EMBL" id="KAF3077757.1"/>
    </source>
</evidence>
<name>A0A7C8N197_ORBOL</name>
<evidence type="ECO:0000313" key="2">
    <source>
        <dbReference type="Proteomes" id="UP000475325"/>
    </source>
</evidence>
<sequence length="200" mass="22856">MHLQSNCICQILLFNSINIDRCTCVRVSVQYNIMDGEEHDRPSAFNISQLPSEVADELAAFLRSHTAQSHDTFYTNKLSSYTTANTVYKDDLQDIQSQVSNVIEPTAEVLVPVAAELKHTFEQIDRLEHLLTQVIAPQIKDLSTKLDKTEQLVRSEERNISQGRRVDLWKGVDMGDKSLRRVFRTSDYFDQDGKLKDPPI</sequence>
<organism evidence="1 2">
    <name type="scientific">Orbilia oligospora</name>
    <name type="common">Nematode-trapping fungus</name>
    <name type="synonym">Arthrobotrys oligospora</name>
    <dbReference type="NCBI Taxonomy" id="2813651"/>
    <lineage>
        <taxon>Eukaryota</taxon>
        <taxon>Fungi</taxon>
        <taxon>Dikarya</taxon>
        <taxon>Ascomycota</taxon>
        <taxon>Pezizomycotina</taxon>
        <taxon>Orbiliomycetes</taxon>
        <taxon>Orbiliales</taxon>
        <taxon>Orbiliaceae</taxon>
        <taxon>Orbilia</taxon>
    </lineage>
</organism>
<reference evidence="1 2" key="1">
    <citation type="submission" date="2019-06" db="EMBL/GenBank/DDBJ databases">
        <authorList>
            <person name="Palmer J.M."/>
        </authorList>
    </citation>
    <scope>NUCLEOTIDE SEQUENCE [LARGE SCALE GENOMIC DNA]</scope>
    <source>
        <strain evidence="1 2">TWF102</strain>
    </source>
</reference>
<dbReference type="AlphaFoldDB" id="A0A7C8N197"/>
<comment type="caution">
    <text evidence="1">The sequence shown here is derived from an EMBL/GenBank/DDBJ whole genome shotgun (WGS) entry which is preliminary data.</text>
</comment>
<protein>
    <submittedName>
        <fullName evidence="1">Uncharacterized protein</fullName>
    </submittedName>
</protein>
<dbReference type="Proteomes" id="UP000475325">
    <property type="component" value="Unassembled WGS sequence"/>
</dbReference>
<proteinExistence type="predicted"/>
<gene>
    <name evidence="1" type="ORF">TWF102_005037</name>
</gene>
<dbReference type="EMBL" id="WIQW01000242">
    <property type="protein sequence ID" value="KAF3077757.1"/>
    <property type="molecule type" value="Genomic_DNA"/>
</dbReference>
<accession>A0A7C8N197</accession>